<reference evidence="2 3" key="1">
    <citation type="journal article" date="2020" name="Nature">
        <title>Six reference-quality genomes reveal evolution of bat adaptations.</title>
        <authorList>
            <person name="Jebb D."/>
            <person name="Huang Z."/>
            <person name="Pippel M."/>
            <person name="Hughes G.M."/>
            <person name="Lavrichenko K."/>
            <person name="Devanna P."/>
            <person name="Winkler S."/>
            <person name="Jermiin L.S."/>
            <person name="Skirmuntt E.C."/>
            <person name="Katzourakis A."/>
            <person name="Burkitt-Gray L."/>
            <person name="Ray D.A."/>
            <person name="Sullivan K.A.M."/>
            <person name="Roscito J.G."/>
            <person name="Kirilenko B.M."/>
            <person name="Davalos L.M."/>
            <person name="Corthals A.P."/>
            <person name="Power M.L."/>
            <person name="Jones G."/>
            <person name="Ransome R.D."/>
            <person name="Dechmann D.K.N."/>
            <person name="Locatelli A.G."/>
            <person name="Puechmaille S.J."/>
            <person name="Fedrigo O."/>
            <person name="Jarvis E.D."/>
            <person name="Hiller M."/>
            <person name="Vernes S.C."/>
            <person name="Myers E.W."/>
            <person name="Teeling E.C."/>
        </authorList>
    </citation>
    <scope>NUCLEOTIDE SEQUENCE [LARGE SCALE GENOMIC DNA]</scope>
    <source>
        <strain evidence="2">MMyoMyo1</strain>
        <tissue evidence="2">Flight muscle</tissue>
    </source>
</reference>
<evidence type="ECO:0000313" key="3">
    <source>
        <dbReference type="Proteomes" id="UP000527355"/>
    </source>
</evidence>
<dbReference type="EMBL" id="JABWUV010000022">
    <property type="protein sequence ID" value="KAF6279138.1"/>
    <property type="molecule type" value="Genomic_DNA"/>
</dbReference>
<comment type="caution">
    <text evidence="2">The sequence shown here is derived from an EMBL/GenBank/DDBJ whole genome shotgun (WGS) entry which is preliminary data.</text>
</comment>
<gene>
    <name evidence="2" type="ORF">mMyoMyo1_010181</name>
</gene>
<evidence type="ECO:0000256" key="1">
    <source>
        <dbReference type="SAM" id="MobiDB-lite"/>
    </source>
</evidence>
<dbReference type="Proteomes" id="UP000527355">
    <property type="component" value="Unassembled WGS sequence"/>
</dbReference>
<feature type="region of interest" description="Disordered" evidence="1">
    <location>
        <begin position="1"/>
        <end position="29"/>
    </location>
</feature>
<keyword evidence="3" id="KW-1185">Reference proteome</keyword>
<evidence type="ECO:0000313" key="2">
    <source>
        <dbReference type="EMBL" id="KAF6279138.1"/>
    </source>
</evidence>
<accession>A0A7J7RSL9</accession>
<protein>
    <submittedName>
        <fullName evidence="2">Uncharacterized protein</fullName>
    </submittedName>
</protein>
<name>A0A7J7RSL9_MYOMY</name>
<feature type="compositionally biased region" description="Basic and acidic residues" evidence="1">
    <location>
        <begin position="1"/>
        <end position="10"/>
    </location>
</feature>
<proteinExistence type="predicted"/>
<sequence length="132" mass="14779">MEMVKPKMEPGRCGWTLTTEPRRPAGLDGGFLRELQEEAPRPPSTSKKVNDDAFISALCIQHGSIEINLRFYENGSFCLFAATSTQTVFIWPVSASEWDMLALSQRFSTFLTPRPLHTAPRVVGTPDFMVTN</sequence>
<dbReference type="AlphaFoldDB" id="A0A7J7RSL9"/>
<organism evidence="2 3">
    <name type="scientific">Myotis myotis</name>
    <name type="common">Greater mouse-eared bat</name>
    <name type="synonym">Vespertilio myotis</name>
    <dbReference type="NCBI Taxonomy" id="51298"/>
    <lineage>
        <taxon>Eukaryota</taxon>
        <taxon>Metazoa</taxon>
        <taxon>Chordata</taxon>
        <taxon>Craniata</taxon>
        <taxon>Vertebrata</taxon>
        <taxon>Euteleostomi</taxon>
        <taxon>Mammalia</taxon>
        <taxon>Eutheria</taxon>
        <taxon>Laurasiatheria</taxon>
        <taxon>Chiroptera</taxon>
        <taxon>Yangochiroptera</taxon>
        <taxon>Vespertilionidae</taxon>
        <taxon>Myotis</taxon>
    </lineage>
</organism>